<dbReference type="Proteomes" id="UP000529446">
    <property type="component" value="Unassembled WGS sequence"/>
</dbReference>
<evidence type="ECO:0000313" key="34">
    <source>
        <dbReference type="Proteomes" id="UP000574104"/>
    </source>
</evidence>
<evidence type="ECO:0000313" key="17">
    <source>
        <dbReference type="EMBL" id="MBC2115663.1"/>
    </source>
</evidence>
<dbReference type="EMBL" id="JAARXI010000002">
    <property type="protein sequence ID" value="MBC2115663.1"/>
    <property type="molecule type" value="Genomic_DNA"/>
</dbReference>
<dbReference type="Proteomes" id="UP000541735">
    <property type="component" value="Unassembled WGS sequence"/>
</dbReference>
<dbReference type="Proteomes" id="UP000532866">
    <property type="component" value="Unassembled WGS sequence"/>
</dbReference>
<keyword evidence="7" id="KW-0812">Transmembrane</keyword>
<dbReference type="InterPro" id="IPR019533">
    <property type="entry name" value="Peptidase_S26"/>
</dbReference>
<dbReference type="EMBL" id="JAASTX010000006">
    <property type="protein sequence ID" value="MBC1491374.1"/>
    <property type="molecule type" value="Genomic_DNA"/>
</dbReference>
<evidence type="ECO:0000313" key="13">
    <source>
        <dbReference type="EMBL" id="MBC1401493.1"/>
    </source>
</evidence>
<dbReference type="EMBL" id="JAARMV010000002">
    <property type="protein sequence ID" value="MBC2372262.1"/>
    <property type="molecule type" value="Genomic_DNA"/>
</dbReference>
<reference evidence="24 25" key="2">
    <citation type="submission" date="2020-03" db="EMBL/GenBank/DDBJ databases">
        <title>Soil Listeria distribution.</title>
        <authorList>
            <person name="Liao J."/>
            <person name="Wiedmann M."/>
        </authorList>
    </citation>
    <scope>NUCLEOTIDE SEQUENCE [LARGE SCALE GENOMIC DNA]</scope>
    <source>
        <strain evidence="21 33">FSL L7-0039</strain>
        <strain evidence="20 28">FSL L7-0051</strain>
        <strain evidence="19 35">FSL L7-0054</strain>
        <strain evidence="18 27">FSL L7-0259</strain>
        <strain evidence="17 24">FSL L7-0360</strain>
        <strain evidence="16 32">FSL L7-1017</strain>
        <strain evidence="15 34">FSL L7-1299</strain>
        <strain evidence="14 26">FSL L7-1547</strain>
        <strain evidence="13 30">FSL L7-1658</strain>
        <strain evidence="11 29">FSL L7-1816</strain>
        <strain evidence="12 25">FSL L7-1833</strain>
        <strain evidence="22 31">FSL L7-1850</strain>
    </source>
</reference>
<dbReference type="Proteomes" id="UP000565628">
    <property type="component" value="Unassembled WGS sequence"/>
</dbReference>
<evidence type="ECO:0000313" key="30">
    <source>
        <dbReference type="Proteomes" id="UP000544413"/>
    </source>
</evidence>
<evidence type="ECO:0000256" key="5">
    <source>
        <dbReference type="ARBA" id="ARBA00022801"/>
    </source>
</evidence>
<dbReference type="Proteomes" id="UP000547643">
    <property type="component" value="Unassembled WGS sequence"/>
</dbReference>
<evidence type="ECO:0000313" key="20">
    <source>
        <dbReference type="EMBL" id="MBC2294580.1"/>
    </source>
</evidence>
<evidence type="ECO:0000313" key="16">
    <source>
        <dbReference type="EMBL" id="MBC1777604.1"/>
    </source>
</evidence>
<evidence type="ECO:0000313" key="23">
    <source>
        <dbReference type="Proteomes" id="UP000029844"/>
    </source>
</evidence>
<dbReference type="Pfam" id="PF10502">
    <property type="entry name" value="Peptidase_S26"/>
    <property type="match status" value="1"/>
</dbReference>
<evidence type="ECO:0000256" key="4">
    <source>
        <dbReference type="ARBA" id="ARBA00022670"/>
    </source>
</evidence>
<evidence type="ECO:0000313" key="10">
    <source>
        <dbReference type="EMBL" id="KGL41690.1"/>
    </source>
</evidence>
<sequence>MKEKSLKRLWSWTWAIVLGLFLTLIIRFYLFVPIMIDGSSMMPTLHDGDRVIINRFGNVNRFDVVIFKDEGTEYVKRVIGLPGDTITYKNDELFVNGKKQDEPYLDSYKAQLQDGLLTDDFSTEEMIPGGVVPKGTVFVLGDNRRASKDSRIMGPIPESKVIGTTPICYWPLEHAKFIN</sequence>
<reference evidence="10 23" key="1">
    <citation type="submission" date="2014-05" db="EMBL/GenBank/DDBJ databases">
        <title>Novel Listeriaceae from food processing environments.</title>
        <authorList>
            <person name="den Bakker H.C."/>
        </authorList>
    </citation>
    <scope>NUCLEOTIDE SEQUENCE [LARGE SCALE GENOMIC DNA]</scope>
    <source>
        <strain evidence="10 23">FSL A5-0281</strain>
    </source>
</reference>
<dbReference type="eggNOG" id="COG0681">
    <property type="taxonomic scope" value="Bacteria"/>
</dbReference>
<dbReference type="GeneID" id="58717233"/>
<dbReference type="Proteomes" id="UP000543379">
    <property type="component" value="Unassembled WGS sequence"/>
</dbReference>
<evidence type="ECO:0000313" key="27">
    <source>
        <dbReference type="Proteomes" id="UP000541735"/>
    </source>
</evidence>
<dbReference type="PROSITE" id="PS00501">
    <property type="entry name" value="SPASE_I_1"/>
    <property type="match status" value="1"/>
</dbReference>
<dbReference type="Proteomes" id="UP000546244">
    <property type="component" value="Unassembled WGS sequence"/>
</dbReference>
<feature type="domain" description="Peptidase S26" evidence="9">
    <location>
        <begin position="10"/>
        <end position="170"/>
    </location>
</feature>
<dbReference type="EMBL" id="JAARPT010000004">
    <property type="protein sequence ID" value="MBC1401493.1"/>
    <property type="molecule type" value="Genomic_DNA"/>
</dbReference>
<organism evidence="10 23">
    <name type="scientific">Listeria booriae</name>
    <dbReference type="NCBI Taxonomy" id="1552123"/>
    <lineage>
        <taxon>Bacteria</taxon>
        <taxon>Bacillati</taxon>
        <taxon>Bacillota</taxon>
        <taxon>Bacilli</taxon>
        <taxon>Bacillales</taxon>
        <taxon>Listeriaceae</taxon>
        <taxon>Listeria</taxon>
    </lineage>
</organism>
<dbReference type="EMBL" id="JAARYD010000004">
    <property type="protein sequence ID" value="MBC2176624.1"/>
    <property type="molecule type" value="Genomic_DNA"/>
</dbReference>
<evidence type="ECO:0000313" key="19">
    <source>
        <dbReference type="EMBL" id="MBC2285054.1"/>
    </source>
</evidence>
<evidence type="ECO:0000256" key="3">
    <source>
        <dbReference type="ARBA" id="ARBA00013208"/>
    </source>
</evidence>
<comment type="subcellular location">
    <subcellularLocation>
        <location evidence="2">Cell membrane</location>
        <topology evidence="2">Single-pass type II membrane protein</topology>
    </subcellularLocation>
    <subcellularLocation>
        <location evidence="8">Membrane</location>
        <topology evidence="8">Single-pass type II membrane protein</topology>
    </subcellularLocation>
</comment>
<dbReference type="OrthoDB" id="9802919at2"/>
<evidence type="ECO:0000313" key="14">
    <source>
        <dbReference type="EMBL" id="MBC1491374.1"/>
    </source>
</evidence>
<dbReference type="GO" id="GO:0006465">
    <property type="term" value="P:signal peptide processing"/>
    <property type="evidence" value="ECO:0007669"/>
    <property type="project" value="InterPro"/>
</dbReference>
<feature type="transmembrane region" description="Helical" evidence="7">
    <location>
        <begin position="12"/>
        <end position="32"/>
    </location>
</feature>
<dbReference type="Proteomes" id="UP000029844">
    <property type="component" value="Unassembled WGS sequence"/>
</dbReference>
<evidence type="ECO:0000313" key="11">
    <source>
        <dbReference type="EMBL" id="MBC1315902.1"/>
    </source>
</evidence>
<dbReference type="PANTHER" id="PTHR43390:SF8">
    <property type="entry name" value="SIGNAL PEPTIDASE I"/>
    <property type="match status" value="1"/>
</dbReference>
<evidence type="ECO:0000313" key="12">
    <source>
        <dbReference type="EMBL" id="MBC1331143.1"/>
    </source>
</evidence>
<dbReference type="PROSITE" id="PS00761">
    <property type="entry name" value="SPASE_I_3"/>
    <property type="match status" value="1"/>
</dbReference>
<dbReference type="InterPro" id="IPR019758">
    <property type="entry name" value="Pept_S26A_signal_pept_1_CS"/>
</dbReference>
<dbReference type="SUPFAM" id="SSF51306">
    <property type="entry name" value="LexA/Signal peptidase"/>
    <property type="match status" value="1"/>
</dbReference>
<protein>
    <recommendedName>
        <fullName evidence="3 7">Signal peptidase I</fullName>
        <ecNumber evidence="3 7">3.4.21.89</ecNumber>
    </recommendedName>
</protein>
<evidence type="ECO:0000313" key="28">
    <source>
        <dbReference type="Proteomes" id="UP000543005"/>
    </source>
</evidence>
<dbReference type="EMBL" id="JAARUV010000001">
    <property type="protein sequence ID" value="MBC1777604.1"/>
    <property type="molecule type" value="Genomic_DNA"/>
</dbReference>
<dbReference type="GO" id="GO:0004252">
    <property type="term" value="F:serine-type endopeptidase activity"/>
    <property type="evidence" value="ECO:0007669"/>
    <property type="project" value="InterPro"/>
</dbReference>
<dbReference type="EMBL" id="JAAROL010000001">
    <property type="protein sequence ID" value="MBC1331143.1"/>
    <property type="molecule type" value="Genomic_DNA"/>
</dbReference>
<keyword evidence="4 7" id="KW-0645">Protease</keyword>
<gene>
    <name evidence="11" type="primary">sipZ</name>
    <name evidence="10" type="ORF">EP57_07560</name>
    <name evidence="12" type="ORF">HB759_04190</name>
    <name evidence="11" type="ORF">HB811_03865</name>
    <name evidence="13" type="ORF">HB836_07750</name>
    <name evidence="15" type="ORF">HB904_03615</name>
    <name evidence="22" type="ORF">HBP98_09645</name>
    <name evidence="16" type="ORF">HCA46_02040</name>
    <name evidence="17" type="ORF">HCB06_03435</name>
    <name evidence="18" type="ORF">HCB27_08350</name>
    <name evidence="19" type="ORF">HCB69_11760</name>
    <name evidence="20" type="ORF">HCC36_15185</name>
    <name evidence="14" type="ORF">HCI99_06000</name>
    <name evidence="21" type="ORF">HCJ81_07475</name>
</gene>
<dbReference type="STRING" id="1552123.EP57_07560"/>
<evidence type="ECO:0000313" key="24">
    <source>
        <dbReference type="Proteomes" id="UP000529446"/>
    </source>
</evidence>
<evidence type="ECO:0000313" key="21">
    <source>
        <dbReference type="EMBL" id="MBC2310725.1"/>
    </source>
</evidence>
<comment type="caution">
    <text evidence="10">The sequence shown here is derived from an EMBL/GenBank/DDBJ whole genome shotgun (WGS) entry which is preliminary data.</text>
</comment>
<proteinExistence type="inferred from homology"/>
<dbReference type="Proteomes" id="UP000574104">
    <property type="component" value="Unassembled WGS sequence"/>
</dbReference>
<evidence type="ECO:0000313" key="18">
    <source>
        <dbReference type="EMBL" id="MBC2176624.1"/>
    </source>
</evidence>
<dbReference type="Gene3D" id="2.10.109.10">
    <property type="entry name" value="Umud Fragment, subunit A"/>
    <property type="match status" value="1"/>
</dbReference>
<evidence type="ECO:0000313" key="25">
    <source>
        <dbReference type="Proteomes" id="UP000532866"/>
    </source>
</evidence>
<accession>A0A099WC71</accession>
<dbReference type="EMBL" id="JAAROV010000001">
    <property type="protein sequence ID" value="MBC1315902.1"/>
    <property type="molecule type" value="Genomic_DNA"/>
</dbReference>
<dbReference type="InterPro" id="IPR036286">
    <property type="entry name" value="LexA/Signal_pep-like_sf"/>
</dbReference>
<keyword evidence="23" id="KW-1185">Reference proteome</keyword>
<evidence type="ECO:0000313" key="35">
    <source>
        <dbReference type="Proteomes" id="UP000585696"/>
    </source>
</evidence>
<feature type="active site" evidence="6">
    <location>
        <position position="40"/>
    </location>
</feature>
<dbReference type="RefSeq" id="WP_036085530.1">
    <property type="nucleotide sequence ID" value="NZ_CBCSHQ010000005.1"/>
</dbReference>
<dbReference type="EMBL" id="JAARSH010000002">
    <property type="protein sequence ID" value="MBC1615260.1"/>
    <property type="molecule type" value="Genomic_DNA"/>
</dbReference>
<evidence type="ECO:0000313" key="15">
    <source>
        <dbReference type="EMBL" id="MBC1615260.1"/>
    </source>
</evidence>
<dbReference type="GO" id="GO:0009003">
    <property type="term" value="F:signal peptidase activity"/>
    <property type="evidence" value="ECO:0007669"/>
    <property type="project" value="UniProtKB-EC"/>
</dbReference>
<comment type="catalytic activity">
    <reaction evidence="1 7">
        <text>Cleavage of hydrophobic, N-terminal signal or leader sequences from secreted and periplasmic proteins.</text>
        <dbReference type="EC" id="3.4.21.89"/>
    </reaction>
</comment>
<dbReference type="EMBL" id="JAARZT010000037">
    <property type="protein sequence ID" value="MBC2294580.1"/>
    <property type="molecule type" value="Genomic_DNA"/>
</dbReference>
<dbReference type="EMBL" id="JAARZS010000032">
    <property type="protein sequence ID" value="MBC2285054.1"/>
    <property type="molecule type" value="Genomic_DNA"/>
</dbReference>
<evidence type="ECO:0000256" key="8">
    <source>
        <dbReference type="RuleBase" id="RU362042"/>
    </source>
</evidence>
<dbReference type="PANTHER" id="PTHR43390">
    <property type="entry name" value="SIGNAL PEPTIDASE I"/>
    <property type="match status" value="1"/>
</dbReference>
<evidence type="ECO:0000256" key="2">
    <source>
        <dbReference type="ARBA" id="ARBA00004401"/>
    </source>
</evidence>
<dbReference type="InterPro" id="IPR000223">
    <property type="entry name" value="Pept_S26A_signal_pept_1"/>
</dbReference>
<dbReference type="CDD" id="cd06530">
    <property type="entry name" value="S26_SPase_I"/>
    <property type="match status" value="1"/>
</dbReference>
<evidence type="ECO:0000313" key="33">
    <source>
        <dbReference type="Proteomes" id="UP000565628"/>
    </source>
</evidence>
<evidence type="ECO:0000313" key="26">
    <source>
        <dbReference type="Proteomes" id="UP000533953"/>
    </source>
</evidence>
<comment type="similarity">
    <text evidence="8">Belongs to the peptidase S26 family.</text>
</comment>
<dbReference type="Proteomes" id="UP000585696">
    <property type="component" value="Unassembled WGS sequence"/>
</dbReference>
<dbReference type="NCBIfam" id="TIGR02227">
    <property type="entry name" value="sigpep_I_bact"/>
    <property type="match status" value="1"/>
</dbReference>
<dbReference type="EMBL" id="JNFA01000019">
    <property type="protein sequence ID" value="KGL41690.1"/>
    <property type="molecule type" value="Genomic_DNA"/>
</dbReference>
<dbReference type="PRINTS" id="PR00727">
    <property type="entry name" value="LEADERPTASE"/>
</dbReference>
<dbReference type="InterPro" id="IPR019757">
    <property type="entry name" value="Pept_S26A_signal_pept_1_Lys-AS"/>
</dbReference>
<evidence type="ECO:0000256" key="6">
    <source>
        <dbReference type="PIRSR" id="PIRSR600223-1"/>
    </source>
</evidence>
<dbReference type="InterPro" id="IPR019756">
    <property type="entry name" value="Pept_S26A_signal_pept_1_Ser-AS"/>
</dbReference>
<dbReference type="Proteomes" id="UP000533953">
    <property type="component" value="Unassembled WGS sequence"/>
</dbReference>
<feature type="active site" evidence="6">
    <location>
        <position position="76"/>
    </location>
</feature>
<evidence type="ECO:0000259" key="9">
    <source>
        <dbReference type="Pfam" id="PF10502"/>
    </source>
</evidence>
<evidence type="ECO:0000313" key="22">
    <source>
        <dbReference type="EMBL" id="MBC2372262.1"/>
    </source>
</evidence>
<evidence type="ECO:0000313" key="31">
    <source>
        <dbReference type="Proteomes" id="UP000546244"/>
    </source>
</evidence>
<evidence type="ECO:0000313" key="29">
    <source>
        <dbReference type="Proteomes" id="UP000543379"/>
    </source>
</evidence>
<dbReference type="PROSITE" id="PS00760">
    <property type="entry name" value="SPASE_I_2"/>
    <property type="match status" value="1"/>
</dbReference>
<keyword evidence="5 7" id="KW-0378">Hydrolase</keyword>
<keyword evidence="7" id="KW-1133">Transmembrane helix</keyword>
<dbReference type="EMBL" id="JAASWV010000008">
    <property type="protein sequence ID" value="MBC2310725.1"/>
    <property type="molecule type" value="Genomic_DNA"/>
</dbReference>
<evidence type="ECO:0000256" key="1">
    <source>
        <dbReference type="ARBA" id="ARBA00000677"/>
    </source>
</evidence>
<dbReference type="EC" id="3.4.21.89" evidence="3 7"/>
<dbReference type="Proteomes" id="UP000543005">
    <property type="component" value="Unassembled WGS sequence"/>
</dbReference>
<name>A0A099WC71_9LIST</name>
<dbReference type="Proteomes" id="UP000544413">
    <property type="component" value="Unassembled WGS sequence"/>
</dbReference>
<evidence type="ECO:0000256" key="7">
    <source>
        <dbReference type="RuleBase" id="RU003993"/>
    </source>
</evidence>
<keyword evidence="7" id="KW-0472">Membrane</keyword>
<evidence type="ECO:0000313" key="32">
    <source>
        <dbReference type="Proteomes" id="UP000547643"/>
    </source>
</evidence>
<dbReference type="AlphaFoldDB" id="A0A099WC71"/>
<dbReference type="GO" id="GO:0005886">
    <property type="term" value="C:plasma membrane"/>
    <property type="evidence" value="ECO:0007669"/>
    <property type="project" value="UniProtKB-SubCell"/>
</dbReference>